<dbReference type="PROSITE" id="PS50076">
    <property type="entry name" value="DNAJ_2"/>
    <property type="match status" value="1"/>
</dbReference>
<dbReference type="SMART" id="SM00271">
    <property type="entry name" value="DnaJ"/>
    <property type="match status" value="1"/>
</dbReference>
<dbReference type="SUPFAM" id="SSF50729">
    <property type="entry name" value="PH domain-like"/>
    <property type="match status" value="1"/>
</dbReference>
<dbReference type="Gene3D" id="2.30.29.30">
    <property type="entry name" value="Pleckstrin-homology domain (PH domain)/Phosphotyrosine-binding domain (PTB)"/>
    <property type="match status" value="1"/>
</dbReference>
<feature type="domain" description="J" evidence="3">
    <location>
        <begin position="693"/>
        <end position="756"/>
    </location>
</feature>
<organism evidence="4 5">
    <name type="scientific">Hondaea fermentalgiana</name>
    <dbReference type="NCBI Taxonomy" id="2315210"/>
    <lineage>
        <taxon>Eukaryota</taxon>
        <taxon>Sar</taxon>
        <taxon>Stramenopiles</taxon>
        <taxon>Bigyra</taxon>
        <taxon>Labyrinthulomycetes</taxon>
        <taxon>Thraustochytrida</taxon>
        <taxon>Thraustochytriidae</taxon>
        <taxon>Hondaea</taxon>
    </lineage>
</organism>
<feature type="compositionally biased region" description="Acidic residues" evidence="1">
    <location>
        <begin position="372"/>
        <end position="389"/>
    </location>
</feature>
<dbReference type="PRINTS" id="PR00625">
    <property type="entry name" value="JDOMAIN"/>
</dbReference>
<dbReference type="PROSITE" id="PS50003">
    <property type="entry name" value="PH_DOMAIN"/>
    <property type="match status" value="1"/>
</dbReference>
<feature type="compositionally biased region" description="Low complexity" evidence="1">
    <location>
        <begin position="506"/>
        <end position="520"/>
    </location>
</feature>
<dbReference type="InParanoid" id="A0A2R5GBQ1"/>
<feature type="region of interest" description="Disordered" evidence="1">
    <location>
        <begin position="287"/>
        <end position="533"/>
    </location>
</feature>
<evidence type="ECO:0000259" key="3">
    <source>
        <dbReference type="PROSITE" id="PS50076"/>
    </source>
</evidence>
<feature type="region of interest" description="Disordered" evidence="1">
    <location>
        <begin position="1"/>
        <end position="30"/>
    </location>
</feature>
<feature type="compositionally biased region" description="Polar residues" evidence="1">
    <location>
        <begin position="329"/>
        <end position="351"/>
    </location>
</feature>
<dbReference type="InterPro" id="IPR001849">
    <property type="entry name" value="PH_domain"/>
</dbReference>
<dbReference type="CDD" id="cd00821">
    <property type="entry name" value="PH"/>
    <property type="match status" value="1"/>
</dbReference>
<dbReference type="Pfam" id="PF00169">
    <property type="entry name" value="PH"/>
    <property type="match status" value="1"/>
</dbReference>
<proteinExistence type="predicted"/>
<dbReference type="AlphaFoldDB" id="A0A2R5GBQ1"/>
<accession>A0A2R5GBQ1</accession>
<evidence type="ECO:0000256" key="1">
    <source>
        <dbReference type="SAM" id="MobiDB-lite"/>
    </source>
</evidence>
<dbReference type="OrthoDB" id="445556at2759"/>
<evidence type="ECO:0000313" key="4">
    <source>
        <dbReference type="EMBL" id="GBG28420.1"/>
    </source>
</evidence>
<sequence length="937" mass="105460">MSYAMPSSGSTSAAHWSGLPNDKKPHVTVDPNLPFEARRQLVRDLRLAAMRAAVLPQADASSRGQNRQDVRQPSRRQMNNRSPSQGYSSTHSADWPDQHDIFSPSYAGQYSGTSPGSLSGYSQLDNFERQLKSSPGGNRGSFRPTPSTSRAAQSSPNRSYPRARDPAGAHDFNHQYQQQQDQQYMPQHSFSQPQQAYAQPPSAGRYHEGSPSNGAANFIIMSPQQLVQRMSSPSQQQHQQQQQQLVQLHPQGGMLSQAQHFPSGVIEIHHHHHHHYYDGNPSRLQVDAHTAESKPMSRTSPVHVASYKSPTARKLAASNEGKQMEEQKSSNGSVNPRTSSVNTVGGKSKTTGAGGFVHLAEAMAPRDAQTEREDEEDEDNDDEDEDEDEMIGKGNVLNQAMDRGLHDEPNPEQAPDSVGPSVQEAPSAQTLKQHESEAQQKAAASGKQEEPADPRFAMTSFGDRLKEASMLKVQRAGKGSKLPRYSSTVDLKPSRPPAEIPSPKMSRAASSSRAESSSSSQAVQRPRGGPQAMEGWLSKMSRKSRWLSSSSQPKWKKRYFRLTNKMLICFKDQYSQTPKQILSLEKIEVETDLNKIGKTPTKFAMLVYEMGRSKDGFRICASDYRTILSWFHMIVHNALCSQNQLSPQPPRDPRPVDPAASRKKSEESERPKMPEQPPPKAEDFYPQYVLPATHYDIIGVQPTAERKEIRKQFYKLAACYHPDKNPDADPAEFAMLSQAYTVLYDEQLRAKYDLGERICEVLRRGFDCVMYTPTKYIIKDDVKIPSEIASRRITLFTDGELTNFFYQPATKDEFLPLKPELANSFESRFIEYIIYGRNHRVIRQTFLNPIVRERREAASLPEDADEDAIAEFEAKVLREVDRYVVFKGKKLQSEVYLELDSPEVCKDLIDGLRIIRCEKSVLFAQRLEKLQTENGFD</sequence>
<feature type="compositionally biased region" description="Basic and acidic residues" evidence="1">
    <location>
        <begin position="663"/>
        <end position="673"/>
    </location>
</feature>
<comment type="caution">
    <text evidence="4">The sequence shown here is derived from an EMBL/GenBank/DDBJ whole genome shotgun (WGS) entry which is preliminary data.</text>
</comment>
<dbReference type="PANTHER" id="PTHR43096">
    <property type="entry name" value="DNAJ HOMOLOG 1, MITOCHONDRIAL-RELATED"/>
    <property type="match status" value="1"/>
</dbReference>
<dbReference type="CDD" id="cd06257">
    <property type="entry name" value="DnaJ"/>
    <property type="match status" value="1"/>
</dbReference>
<evidence type="ECO:0000313" key="5">
    <source>
        <dbReference type="Proteomes" id="UP000241890"/>
    </source>
</evidence>
<feature type="compositionally biased region" description="Basic and acidic residues" evidence="1">
    <location>
        <begin position="162"/>
        <end position="173"/>
    </location>
</feature>
<dbReference type="GO" id="GO:0005737">
    <property type="term" value="C:cytoplasm"/>
    <property type="evidence" value="ECO:0007669"/>
    <property type="project" value="TreeGrafter"/>
</dbReference>
<feature type="compositionally biased region" description="Polar residues" evidence="1">
    <location>
        <begin position="1"/>
        <end position="14"/>
    </location>
</feature>
<feature type="compositionally biased region" description="Low complexity" evidence="1">
    <location>
        <begin position="232"/>
        <end position="246"/>
    </location>
</feature>
<dbReference type="Gene3D" id="1.10.287.110">
    <property type="entry name" value="DnaJ domain"/>
    <property type="match status" value="1"/>
</dbReference>
<feature type="compositionally biased region" description="Low complexity" evidence="1">
    <location>
        <begin position="175"/>
        <end position="203"/>
    </location>
</feature>
<feature type="region of interest" description="Disordered" evidence="1">
    <location>
        <begin position="644"/>
        <end position="683"/>
    </location>
</feature>
<feature type="domain" description="PH" evidence="2">
    <location>
        <begin position="530"/>
        <end position="639"/>
    </location>
</feature>
<dbReference type="InterPro" id="IPR001623">
    <property type="entry name" value="DnaJ_domain"/>
</dbReference>
<reference evidence="4 5" key="1">
    <citation type="submission" date="2017-12" db="EMBL/GenBank/DDBJ databases">
        <title>Sequencing, de novo assembly and annotation of complete genome of a new Thraustochytrid species, strain FCC1311.</title>
        <authorList>
            <person name="Sedici K."/>
            <person name="Godart F."/>
            <person name="Aiese Cigliano R."/>
            <person name="Sanseverino W."/>
            <person name="Barakat M."/>
            <person name="Ortet P."/>
            <person name="Marechal E."/>
            <person name="Cagnac O."/>
            <person name="Amato A."/>
        </authorList>
    </citation>
    <scope>NUCLEOTIDE SEQUENCE [LARGE SCALE GENOMIC DNA]</scope>
</reference>
<evidence type="ECO:0000259" key="2">
    <source>
        <dbReference type="PROSITE" id="PS50003"/>
    </source>
</evidence>
<dbReference type="SMART" id="SM00233">
    <property type="entry name" value="PH"/>
    <property type="match status" value="1"/>
</dbReference>
<dbReference type="Proteomes" id="UP000241890">
    <property type="component" value="Unassembled WGS sequence"/>
</dbReference>
<feature type="compositionally biased region" description="Polar residues" evidence="1">
    <location>
        <begin position="106"/>
        <end position="125"/>
    </location>
</feature>
<feature type="region of interest" description="Disordered" evidence="1">
    <location>
        <begin position="56"/>
        <end position="216"/>
    </location>
</feature>
<feature type="region of interest" description="Disordered" evidence="1">
    <location>
        <begin position="227"/>
        <end position="246"/>
    </location>
</feature>
<dbReference type="GO" id="GO:0042026">
    <property type="term" value="P:protein refolding"/>
    <property type="evidence" value="ECO:0007669"/>
    <property type="project" value="TreeGrafter"/>
</dbReference>
<name>A0A2R5GBQ1_9STRA</name>
<dbReference type="Pfam" id="PF00226">
    <property type="entry name" value="DnaJ"/>
    <property type="match status" value="1"/>
</dbReference>
<dbReference type="InterPro" id="IPR036869">
    <property type="entry name" value="J_dom_sf"/>
</dbReference>
<dbReference type="SUPFAM" id="SSF46565">
    <property type="entry name" value="Chaperone J-domain"/>
    <property type="match status" value="1"/>
</dbReference>
<dbReference type="EMBL" id="BEYU01000040">
    <property type="protein sequence ID" value="GBG28420.1"/>
    <property type="molecule type" value="Genomic_DNA"/>
</dbReference>
<dbReference type="PANTHER" id="PTHR43096:SF10">
    <property type="entry name" value="CHAPERONE PROTEIN DNAJ A6, CHLOROPLASTIC"/>
    <property type="match status" value="1"/>
</dbReference>
<gene>
    <name evidence="4" type="ORF">FCC1311_046432</name>
</gene>
<protein>
    <submittedName>
        <fullName evidence="4">DnaJ family protein</fullName>
    </submittedName>
</protein>
<feature type="compositionally biased region" description="Polar residues" evidence="1">
    <location>
        <begin position="75"/>
        <end position="92"/>
    </location>
</feature>
<feature type="compositionally biased region" description="Polar residues" evidence="1">
    <location>
        <begin position="144"/>
        <end position="158"/>
    </location>
</feature>
<dbReference type="InterPro" id="IPR011993">
    <property type="entry name" value="PH-like_dom_sf"/>
</dbReference>
<dbReference type="GO" id="GO:0051082">
    <property type="term" value="F:unfolded protein binding"/>
    <property type="evidence" value="ECO:0007669"/>
    <property type="project" value="TreeGrafter"/>
</dbReference>
<keyword evidence="5" id="KW-1185">Reference proteome</keyword>